<feature type="domain" description="Alpha/beta hydrolase fold-3" evidence="2">
    <location>
        <begin position="58"/>
        <end position="255"/>
    </location>
</feature>
<dbReference type="InterPro" id="IPR029058">
    <property type="entry name" value="AB_hydrolase_fold"/>
</dbReference>
<evidence type="ECO:0000313" key="4">
    <source>
        <dbReference type="Proteomes" id="UP000830158"/>
    </source>
</evidence>
<keyword evidence="4" id="KW-1185">Reference proteome</keyword>
<evidence type="ECO:0000259" key="2">
    <source>
        <dbReference type="Pfam" id="PF07859"/>
    </source>
</evidence>
<proteinExistence type="predicted"/>
<dbReference type="InterPro" id="IPR013094">
    <property type="entry name" value="AB_hydrolase_3"/>
</dbReference>
<dbReference type="GO" id="GO:0016787">
    <property type="term" value="F:hydrolase activity"/>
    <property type="evidence" value="ECO:0007669"/>
    <property type="project" value="UniProtKB-KW"/>
</dbReference>
<evidence type="ECO:0000256" key="1">
    <source>
        <dbReference type="ARBA" id="ARBA00022801"/>
    </source>
</evidence>
<protein>
    <submittedName>
        <fullName evidence="3">Alpha/beta hydrolase</fullName>
    </submittedName>
</protein>
<accession>A0ABY4P0M7</accession>
<reference evidence="3" key="1">
    <citation type="submission" date="2022-01" db="EMBL/GenBank/DDBJ databases">
        <title>PSI-footprinting approach for the identification of protein synthesis inhibitor producers.</title>
        <authorList>
            <person name="Handel F."/>
            <person name="Kulik A."/>
            <person name="Wex K.W."/>
            <person name="Berscheid A."/>
            <person name="Saur J.S."/>
            <person name="Winkler A."/>
            <person name="Wibberg D."/>
            <person name="Kalinowski J."/>
            <person name="Broetz-Oesterhelt H."/>
            <person name="Mast Y."/>
        </authorList>
    </citation>
    <scope>NUCLEOTIDE SEQUENCE</scope>
    <source>
        <strain evidence="3">KNN 49.3e</strain>
    </source>
</reference>
<gene>
    <name evidence="3" type="ORF">L1857_25445</name>
</gene>
<dbReference type="Proteomes" id="UP000830158">
    <property type="component" value="Chromosome"/>
</dbReference>
<keyword evidence="1 3" id="KW-0378">Hydrolase</keyword>
<evidence type="ECO:0000313" key="3">
    <source>
        <dbReference type="EMBL" id="UQS25915.1"/>
    </source>
</evidence>
<dbReference type="SUPFAM" id="SSF53474">
    <property type="entry name" value="alpha/beta-Hydrolases"/>
    <property type="match status" value="1"/>
</dbReference>
<dbReference type="InterPro" id="IPR050300">
    <property type="entry name" value="GDXG_lipolytic_enzyme"/>
</dbReference>
<dbReference type="Pfam" id="PF07859">
    <property type="entry name" value="Abhydrolase_3"/>
    <property type="match status" value="1"/>
</dbReference>
<dbReference type="EMBL" id="CP091196">
    <property type="protein sequence ID" value="UQS25915.1"/>
    <property type="molecule type" value="Genomic_DNA"/>
</dbReference>
<dbReference type="Gene3D" id="3.40.50.1820">
    <property type="entry name" value="alpha/beta hydrolase"/>
    <property type="match status" value="1"/>
</dbReference>
<name>A0ABY4P0M7_9PSEU</name>
<dbReference type="RefSeq" id="WP_116110347.1">
    <property type="nucleotide sequence ID" value="NZ_CP091196.1"/>
</dbReference>
<sequence length="279" mass="29822">MSRPEVAMLAPAPQAVTTAESIPGLDAIRENTLIREVDGVKVTGEVIEPAGRGPHPVLLYLHGGGFSSGCSRDYRNVTLRFAQAGFLVAGVDYRLCPQYPFPAAFEDCTYAVHWVAQVASSYHADPRRLVIAGDSAGANLGAAVAAQLASARSDLRISAAAFAYGVFDLEYLIGSAADDRAATRLASYVDVTTERLRDPRVSPIRSAHVLPPTYLVVGSDDSVYRPQSELLAARLKDASIEHQFTVADGLSHAFLTTEACRSSVSAVVQEMTDFLADHV</sequence>
<organism evidence="3 4">
    <name type="scientific">Amycolatopsis thermalba</name>
    <dbReference type="NCBI Taxonomy" id="944492"/>
    <lineage>
        <taxon>Bacteria</taxon>
        <taxon>Bacillati</taxon>
        <taxon>Actinomycetota</taxon>
        <taxon>Actinomycetes</taxon>
        <taxon>Pseudonocardiales</taxon>
        <taxon>Pseudonocardiaceae</taxon>
        <taxon>Amycolatopsis</taxon>
    </lineage>
</organism>
<dbReference type="PANTHER" id="PTHR48081">
    <property type="entry name" value="AB HYDROLASE SUPERFAMILY PROTEIN C4A8.06C"/>
    <property type="match status" value="1"/>
</dbReference>